<dbReference type="STRING" id="29760.F6HY84"/>
<dbReference type="HOGENOM" id="CLU_2390458_0_0_1"/>
<sequence>MQSCGEDVTEIQVKPDGCWRVKPKNERGILAQWHNADGTLCPLVEGEFKPKMDVISTVGCMGGLEGTPNQTSLVEALHGGHVTLRYSWEAKAAEADLHFL</sequence>
<accession>F6HY84</accession>
<dbReference type="InParanoid" id="F6HY84"/>
<evidence type="ECO:0000313" key="1">
    <source>
        <dbReference type="EMBL" id="CCB59407.1"/>
    </source>
</evidence>
<keyword evidence="2" id="KW-1185">Reference proteome</keyword>
<dbReference type="eggNOG" id="KOG2169">
    <property type="taxonomic scope" value="Eukaryota"/>
</dbReference>
<reference evidence="2" key="1">
    <citation type="journal article" date="2007" name="Nature">
        <title>The grapevine genome sequence suggests ancestral hexaploidization in major angiosperm phyla.</title>
        <authorList>
            <consortium name="The French-Italian Public Consortium for Grapevine Genome Characterization."/>
            <person name="Jaillon O."/>
            <person name="Aury J.-M."/>
            <person name="Noel B."/>
            <person name="Policriti A."/>
            <person name="Clepet C."/>
            <person name="Casagrande A."/>
            <person name="Choisne N."/>
            <person name="Aubourg S."/>
            <person name="Vitulo N."/>
            <person name="Jubin C."/>
            <person name="Vezzi A."/>
            <person name="Legeai F."/>
            <person name="Hugueney P."/>
            <person name="Dasilva C."/>
            <person name="Horner D."/>
            <person name="Mica E."/>
            <person name="Jublot D."/>
            <person name="Poulain J."/>
            <person name="Bruyere C."/>
            <person name="Billault A."/>
            <person name="Segurens B."/>
            <person name="Gouyvenoux M."/>
            <person name="Ugarte E."/>
            <person name="Cattonaro F."/>
            <person name="Anthouard V."/>
            <person name="Vico V."/>
            <person name="Del Fabbro C."/>
            <person name="Alaux M."/>
            <person name="Di Gaspero G."/>
            <person name="Dumas V."/>
            <person name="Felice N."/>
            <person name="Paillard S."/>
            <person name="Juman I."/>
            <person name="Moroldo M."/>
            <person name="Scalabrin S."/>
            <person name="Canaguier A."/>
            <person name="Le Clainche I."/>
            <person name="Malacrida G."/>
            <person name="Durand E."/>
            <person name="Pesole G."/>
            <person name="Laucou V."/>
            <person name="Chatelet P."/>
            <person name="Merdinoglu D."/>
            <person name="Delledonne M."/>
            <person name="Pezzotti M."/>
            <person name="Lecharny A."/>
            <person name="Scarpelli C."/>
            <person name="Artiguenave F."/>
            <person name="Pe M.E."/>
            <person name="Valle G."/>
            <person name="Morgante M."/>
            <person name="Caboche M."/>
            <person name="Adam-Blondon A.-F."/>
            <person name="Weissenbach J."/>
            <person name="Quetier F."/>
            <person name="Wincker P."/>
        </authorList>
    </citation>
    <scope>NUCLEOTIDE SEQUENCE [LARGE SCALE GENOMIC DNA]</scope>
    <source>
        <strain evidence="2">cv. Pinot noir / PN40024</strain>
    </source>
</reference>
<organism evidence="1 2">
    <name type="scientific">Vitis vinifera</name>
    <name type="common">Grape</name>
    <dbReference type="NCBI Taxonomy" id="29760"/>
    <lineage>
        <taxon>Eukaryota</taxon>
        <taxon>Viridiplantae</taxon>
        <taxon>Streptophyta</taxon>
        <taxon>Embryophyta</taxon>
        <taxon>Tracheophyta</taxon>
        <taxon>Spermatophyta</taxon>
        <taxon>Magnoliopsida</taxon>
        <taxon>eudicotyledons</taxon>
        <taxon>Gunneridae</taxon>
        <taxon>Pentapetalae</taxon>
        <taxon>rosids</taxon>
        <taxon>Vitales</taxon>
        <taxon>Vitaceae</taxon>
        <taxon>Viteae</taxon>
        <taxon>Vitis</taxon>
    </lineage>
</organism>
<dbReference type="OrthoDB" id="28127at2759"/>
<evidence type="ECO:0000313" key="2">
    <source>
        <dbReference type="Proteomes" id="UP000009183"/>
    </source>
</evidence>
<gene>
    <name evidence="1" type="ordered locus">VIT_09s0002g03280</name>
</gene>
<dbReference type="PaxDb" id="29760-VIT_09s0002g03280.t01"/>
<name>F6HY84_VITVI</name>
<dbReference type="Proteomes" id="UP000009183">
    <property type="component" value="Chromosome 9"/>
</dbReference>
<dbReference type="EMBL" id="FN596494">
    <property type="protein sequence ID" value="CCB59407.1"/>
    <property type="molecule type" value="Genomic_DNA"/>
</dbReference>
<protein>
    <submittedName>
        <fullName evidence="1">Uncharacterized protein</fullName>
    </submittedName>
</protein>
<dbReference type="AlphaFoldDB" id="F6HY84"/>
<proteinExistence type="predicted"/>